<evidence type="ECO:0000313" key="3">
    <source>
        <dbReference type="Proteomes" id="UP001054889"/>
    </source>
</evidence>
<proteinExistence type="predicted"/>
<feature type="compositionally biased region" description="Basic and acidic residues" evidence="1">
    <location>
        <begin position="87"/>
        <end position="107"/>
    </location>
</feature>
<sequence>MHGRRKKVGWLEAVGIRRDALPFLGGVVRSLRHKARCLGFGSLHDAAADSSTEDEDDAEEEHDGERKSAATSVFSKWLMVLDGGEEPSEKDSGDDDDRKDHEERRSEEADECSSAPPPNALLLMRCRSAPAKGLSRRGTAEEQPAGEAEEEKGSAHGVAGDVGTVEGRDDLVFMSTAPGFLKLSIDIAKETWIVGGGDPLSRSRSWKR</sequence>
<organism evidence="2 3">
    <name type="scientific">Eleusine coracana subsp. coracana</name>
    <dbReference type="NCBI Taxonomy" id="191504"/>
    <lineage>
        <taxon>Eukaryota</taxon>
        <taxon>Viridiplantae</taxon>
        <taxon>Streptophyta</taxon>
        <taxon>Embryophyta</taxon>
        <taxon>Tracheophyta</taxon>
        <taxon>Spermatophyta</taxon>
        <taxon>Magnoliopsida</taxon>
        <taxon>Liliopsida</taxon>
        <taxon>Poales</taxon>
        <taxon>Poaceae</taxon>
        <taxon>PACMAD clade</taxon>
        <taxon>Chloridoideae</taxon>
        <taxon>Cynodonteae</taxon>
        <taxon>Eleusininae</taxon>
        <taxon>Eleusine</taxon>
    </lineage>
</organism>
<reference evidence="2" key="1">
    <citation type="journal article" date="2018" name="DNA Res.">
        <title>Multiple hybrid de novo genome assembly of finger millet, an orphan allotetraploid crop.</title>
        <authorList>
            <person name="Hatakeyama M."/>
            <person name="Aluri S."/>
            <person name="Balachadran M.T."/>
            <person name="Sivarajan S.R."/>
            <person name="Patrignani A."/>
            <person name="Gruter S."/>
            <person name="Poveda L."/>
            <person name="Shimizu-Inatsugi R."/>
            <person name="Baeten J."/>
            <person name="Francoijs K.J."/>
            <person name="Nataraja K.N."/>
            <person name="Reddy Y.A.N."/>
            <person name="Phadnis S."/>
            <person name="Ravikumar R.L."/>
            <person name="Schlapbach R."/>
            <person name="Sreeman S.M."/>
            <person name="Shimizu K.K."/>
        </authorList>
    </citation>
    <scope>NUCLEOTIDE SEQUENCE</scope>
</reference>
<feature type="compositionally biased region" description="Acidic residues" evidence="1">
    <location>
        <begin position="51"/>
        <end position="62"/>
    </location>
</feature>
<dbReference type="Proteomes" id="UP001054889">
    <property type="component" value="Unassembled WGS sequence"/>
</dbReference>
<evidence type="ECO:0000313" key="2">
    <source>
        <dbReference type="EMBL" id="GJM98956.1"/>
    </source>
</evidence>
<comment type="caution">
    <text evidence="2">The sequence shown here is derived from an EMBL/GenBank/DDBJ whole genome shotgun (WGS) entry which is preliminary data.</text>
</comment>
<dbReference type="PANTHER" id="PTHR33448:SF3">
    <property type="entry name" value="OS09G0370000 PROTEIN"/>
    <property type="match status" value="1"/>
</dbReference>
<dbReference type="PANTHER" id="PTHR33448">
    <property type="entry name" value="CHLOROPLAST PROTEIN HCF243-RELATED"/>
    <property type="match status" value="1"/>
</dbReference>
<dbReference type="AlphaFoldDB" id="A0AAV5CLQ7"/>
<feature type="region of interest" description="Disordered" evidence="1">
    <location>
        <begin position="45"/>
        <end position="163"/>
    </location>
</feature>
<gene>
    <name evidence="2" type="primary">ga16010</name>
    <name evidence="2" type="ORF">PR202_ga16010</name>
</gene>
<dbReference type="EMBL" id="BQKI01000007">
    <property type="protein sequence ID" value="GJM98956.1"/>
    <property type="molecule type" value="Genomic_DNA"/>
</dbReference>
<evidence type="ECO:0000256" key="1">
    <source>
        <dbReference type="SAM" id="MobiDB-lite"/>
    </source>
</evidence>
<reference evidence="2" key="2">
    <citation type="submission" date="2021-12" db="EMBL/GenBank/DDBJ databases">
        <title>Resequencing data analysis of finger millet.</title>
        <authorList>
            <person name="Hatakeyama M."/>
            <person name="Aluri S."/>
            <person name="Balachadran M.T."/>
            <person name="Sivarajan S.R."/>
            <person name="Poveda L."/>
            <person name="Shimizu-Inatsugi R."/>
            <person name="Schlapbach R."/>
            <person name="Sreeman S.M."/>
            <person name="Shimizu K.K."/>
        </authorList>
    </citation>
    <scope>NUCLEOTIDE SEQUENCE</scope>
</reference>
<accession>A0AAV5CLQ7</accession>
<protein>
    <submittedName>
        <fullName evidence="2">Uncharacterized protein</fullName>
    </submittedName>
</protein>
<name>A0AAV5CLQ7_ELECO</name>
<keyword evidence="3" id="KW-1185">Reference proteome</keyword>